<name>A0A9P5PGC0_9AGAR</name>
<gene>
    <name evidence="2" type="ORF">BDP27DRAFT_1366926</name>
</gene>
<evidence type="ECO:0000313" key="2">
    <source>
        <dbReference type="EMBL" id="KAF9064806.1"/>
    </source>
</evidence>
<feature type="signal peptide" evidence="1">
    <location>
        <begin position="1"/>
        <end position="22"/>
    </location>
</feature>
<reference evidence="2" key="1">
    <citation type="submission" date="2020-11" db="EMBL/GenBank/DDBJ databases">
        <authorList>
            <consortium name="DOE Joint Genome Institute"/>
            <person name="Ahrendt S."/>
            <person name="Riley R."/>
            <person name="Andreopoulos W."/>
            <person name="Labutti K."/>
            <person name="Pangilinan J."/>
            <person name="Ruiz-Duenas F.J."/>
            <person name="Barrasa J.M."/>
            <person name="Sanchez-Garcia M."/>
            <person name="Camarero S."/>
            <person name="Miyauchi S."/>
            <person name="Serrano A."/>
            <person name="Linde D."/>
            <person name="Babiker R."/>
            <person name="Drula E."/>
            <person name="Ayuso-Fernandez I."/>
            <person name="Pacheco R."/>
            <person name="Padilla G."/>
            <person name="Ferreira P."/>
            <person name="Barriuso J."/>
            <person name="Kellner H."/>
            <person name="Castanera R."/>
            <person name="Alfaro M."/>
            <person name="Ramirez L."/>
            <person name="Pisabarro A.G."/>
            <person name="Kuo A."/>
            <person name="Tritt A."/>
            <person name="Lipzen A."/>
            <person name="He G."/>
            <person name="Yan M."/>
            <person name="Ng V."/>
            <person name="Cullen D."/>
            <person name="Martin F."/>
            <person name="Rosso M.-N."/>
            <person name="Henrissat B."/>
            <person name="Hibbett D."/>
            <person name="Martinez A.T."/>
            <person name="Grigoriev I.V."/>
        </authorList>
    </citation>
    <scope>NUCLEOTIDE SEQUENCE</scope>
    <source>
        <strain evidence="2">AH 40177</strain>
    </source>
</reference>
<proteinExistence type="predicted"/>
<protein>
    <recommendedName>
        <fullName evidence="4">Lipoprotein</fullName>
    </recommendedName>
</protein>
<sequence length="301" mass="33129">MQPKVVCLCLLAMLLFTSTGCALPVNVHQRPKKPAAQHKLKPHQANGLPPKLLTPALSLSSRLCKPHSPYEASFLDFKGRPRPDTEKAEKAHYRLAAVSARERVDWALQAILKPHEDNINQNTALHDLFRAGITWGRDYVPVGIAKAELVVYFAIKGGICEPSRCLGFTVCHPMSSGSTQIRAYGELHYPNGSPGVFGILAFNGGRNCPEKDPAIQGKLDTFLKFLEVEVEQAKAQHVFKTEPEAPGLAHYLNGAAGPARAPVLPTPAPPTVPVNRHIPWTRTEHTLAHHLQLYLNDPDRR</sequence>
<feature type="chain" id="PRO_5040327969" description="Lipoprotein" evidence="1">
    <location>
        <begin position="23"/>
        <end position="301"/>
    </location>
</feature>
<keyword evidence="3" id="KW-1185">Reference proteome</keyword>
<keyword evidence="1" id="KW-0732">Signal</keyword>
<dbReference type="AlphaFoldDB" id="A0A9P5PGC0"/>
<evidence type="ECO:0000313" key="3">
    <source>
        <dbReference type="Proteomes" id="UP000772434"/>
    </source>
</evidence>
<comment type="caution">
    <text evidence="2">The sequence shown here is derived from an EMBL/GenBank/DDBJ whole genome shotgun (WGS) entry which is preliminary data.</text>
</comment>
<dbReference type="Proteomes" id="UP000772434">
    <property type="component" value="Unassembled WGS sequence"/>
</dbReference>
<organism evidence="2 3">
    <name type="scientific">Rhodocollybia butyracea</name>
    <dbReference type="NCBI Taxonomy" id="206335"/>
    <lineage>
        <taxon>Eukaryota</taxon>
        <taxon>Fungi</taxon>
        <taxon>Dikarya</taxon>
        <taxon>Basidiomycota</taxon>
        <taxon>Agaricomycotina</taxon>
        <taxon>Agaricomycetes</taxon>
        <taxon>Agaricomycetidae</taxon>
        <taxon>Agaricales</taxon>
        <taxon>Marasmiineae</taxon>
        <taxon>Omphalotaceae</taxon>
        <taxon>Rhodocollybia</taxon>
    </lineage>
</organism>
<dbReference type="EMBL" id="JADNRY010000115">
    <property type="protein sequence ID" value="KAF9064806.1"/>
    <property type="molecule type" value="Genomic_DNA"/>
</dbReference>
<dbReference type="PROSITE" id="PS51257">
    <property type="entry name" value="PROKAR_LIPOPROTEIN"/>
    <property type="match status" value="1"/>
</dbReference>
<accession>A0A9P5PGC0</accession>
<evidence type="ECO:0000256" key="1">
    <source>
        <dbReference type="SAM" id="SignalP"/>
    </source>
</evidence>
<evidence type="ECO:0008006" key="4">
    <source>
        <dbReference type="Google" id="ProtNLM"/>
    </source>
</evidence>